<dbReference type="WBParaSite" id="BXY_0271000.1">
    <property type="protein sequence ID" value="BXY_0271000.1"/>
    <property type="gene ID" value="BXY_0271000"/>
</dbReference>
<feature type="region of interest" description="Disordered" evidence="1">
    <location>
        <begin position="185"/>
        <end position="220"/>
    </location>
</feature>
<organism evidence="6 8">
    <name type="scientific">Bursaphelenchus xylophilus</name>
    <name type="common">Pinewood nematode worm</name>
    <name type="synonym">Aphelenchoides xylophilus</name>
    <dbReference type="NCBI Taxonomy" id="6326"/>
    <lineage>
        <taxon>Eukaryota</taxon>
        <taxon>Metazoa</taxon>
        <taxon>Ecdysozoa</taxon>
        <taxon>Nematoda</taxon>
        <taxon>Chromadorea</taxon>
        <taxon>Rhabditida</taxon>
        <taxon>Tylenchina</taxon>
        <taxon>Tylenchomorpha</taxon>
        <taxon>Aphelenchoidea</taxon>
        <taxon>Aphelenchoididae</taxon>
        <taxon>Bursaphelenchus</taxon>
    </lineage>
</organism>
<feature type="region of interest" description="Disordered" evidence="1">
    <location>
        <begin position="371"/>
        <end position="396"/>
    </location>
</feature>
<dbReference type="EMBL" id="CAJFDI010000002">
    <property type="protein sequence ID" value="CAD5215117.1"/>
    <property type="molecule type" value="Genomic_DNA"/>
</dbReference>
<dbReference type="EMBL" id="CAJFCV020000002">
    <property type="protein sequence ID" value="CAG9096510.1"/>
    <property type="molecule type" value="Genomic_DNA"/>
</dbReference>
<dbReference type="Proteomes" id="UP000095284">
    <property type="component" value="Unplaced"/>
</dbReference>
<evidence type="ECO:0000313" key="7">
    <source>
        <dbReference type="Proteomes" id="UP000659654"/>
    </source>
</evidence>
<feature type="signal peptide" evidence="3">
    <location>
        <begin position="1"/>
        <end position="19"/>
    </location>
</feature>
<feature type="transmembrane region" description="Helical" evidence="2">
    <location>
        <begin position="416"/>
        <end position="442"/>
    </location>
</feature>
<accession>A0A1I7RPR9</accession>
<keyword evidence="3" id="KW-0732">Signal</keyword>
<gene>
    <name evidence="4" type="ORF">BXYJ_LOCUS3869</name>
</gene>
<protein>
    <submittedName>
        <fullName evidence="4">(pine wood nematode) hypothetical protein</fullName>
    </submittedName>
</protein>
<keyword evidence="7" id="KW-1185">Reference proteome</keyword>
<name>A0A1I7RPR9_BURXY</name>
<feature type="region of interest" description="Disordered" evidence="1">
    <location>
        <begin position="33"/>
        <end position="53"/>
    </location>
</feature>
<reference evidence="8" key="1">
    <citation type="submission" date="2016-11" db="UniProtKB">
        <authorList>
            <consortium name="WormBaseParasite"/>
        </authorList>
    </citation>
    <scope>IDENTIFICATION</scope>
</reference>
<dbReference type="Proteomes" id="UP000659654">
    <property type="component" value="Unassembled WGS sequence"/>
</dbReference>
<dbReference type="AlphaFoldDB" id="A0A1I7RPR9"/>
<feature type="compositionally biased region" description="Polar residues" evidence="1">
    <location>
        <begin position="276"/>
        <end position="299"/>
    </location>
</feature>
<feature type="compositionally biased region" description="Acidic residues" evidence="1">
    <location>
        <begin position="196"/>
        <end position="208"/>
    </location>
</feature>
<feature type="chain" id="PRO_5036021884" evidence="3">
    <location>
        <begin position="20"/>
        <end position="464"/>
    </location>
</feature>
<proteinExistence type="predicted"/>
<evidence type="ECO:0000313" key="6">
    <source>
        <dbReference type="Proteomes" id="UP000095284"/>
    </source>
</evidence>
<dbReference type="Proteomes" id="UP000582659">
    <property type="component" value="Unassembled WGS sequence"/>
</dbReference>
<dbReference type="OrthoDB" id="10669614at2759"/>
<keyword evidence="2" id="KW-0472">Membrane</keyword>
<evidence type="ECO:0000256" key="2">
    <source>
        <dbReference type="SAM" id="Phobius"/>
    </source>
</evidence>
<keyword evidence="2" id="KW-1133">Transmembrane helix</keyword>
<evidence type="ECO:0000256" key="3">
    <source>
        <dbReference type="SAM" id="SignalP"/>
    </source>
</evidence>
<feature type="compositionally biased region" description="Low complexity" evidence="1">
    <location>
        <begin position="332"/>
        <end position="344"/>
    </location>
</feature>
<evidence type="ECO:0000313" key="5">
    <source>
        <dbReference type="EMBL" id="CAG9096510.1"/>
    </source>
</evidence>
<evidence type="ECO:0000313" key="4">
    <source>
        <dbReference type="EMBL" id="CAD5215117.1"/>
    </source>
</evidence>
<feature type="region of interest" description="Disordered" evidence="1">
    <location>
        <begin position="266"/>
        <end position="357"/>
    </location>
</feature>
<reference evidence="5" key="2">
    <citation type="submission" date="2020-08" db="EMBL/GenBank/DDBJ databases">
        <authorList>
            <person name="Kikuchi T."/>
        </authorList>
    </citation>
    <scope>NUCLEOTIDE SEQUENCE</scope>
    <source>
        <strain evidence="4">Ka4C1</strain>
    </source>
</reference>
<evidence type="ECO:0000256" key="1">
    <source>
        <dbReference type="SAM" id="MobiDB-lite"/>
    </source>
</evidence>
<keyword evidence="2" id="KW-0812">Transmembrane</keyword>
<feature type="compositionally biased region" description="Polar residues" evidence="1">
    <location>
        <begin position="345"/>
        <end position="357"/>
    </location>
</feature>
<evidence type="ECO:0000313" key="8">
    <source>
        <dbReference type="WBParaSite" id="BXY_0271000.1"/>
    </source>
</evidence>
<feature type="compositionally biased region" description="Basic and acidic residues" evidence="1">
    <location>
        <begin position="209"/>
        <end position="220"/>
    </location>
</feature>
<sequence length="464" mass="52566">MKRALILLFLCSLLQHGLALERKDLGDEESLETISSEHLDEDGYPTPRPHSEGLEVLKTDKVPRDTSRFSLDDLIQRDASDVSDSDLTLDLSTPKFTYADSSRWILSNEDSLSKDLEVDSLSRNVPETKGQLEEVLDLDDTTPGSLKVEHDAPKFASESTKSFELGSQSSELDREIEEIIQEKAEGPGSRVVFIDPSEEEDDEEEQNLEDTKEATSEEINKFLKEIGEKYGKSRQGSDVEFKEEYQHPYLKTFIINDKKTEAPYFKVVNRKRRHSVQQASKPSLEPSETPSKTGGTQVSDVKETSGGLSYNINFEPAKSSKPKIDRRKRDVTSSSSDTSDSSESNELPTSVTRVETTKQQMSNLLDRIEENSRNVNIGDMRDDEKWPGPQPLPRSPEHRTFHDEMAIHRLPNGFGFAIHFSSLTVGIVLFSALIFMTIRYIFKARMSNNTHQRFENEKDPKNLP</sequence>